<accession>A0A841JME9</accession>
<dbReference type="RefSeq" id="WP_050057741.1">
    <property type="nucleotide sequence ID" value="NZ_JACHEK010000001.1"/>
</dbReference>
<dbReference type="AlphaFoldDB" id="A0A841JME9"/>
<dbReference type="Proteomes" id="UP000538666">
    <property type="component" value="Unassembled WGS sequence"/>
</dbReference>
<dbReference type="Pfam" id="PF14384">
    <property type="entry name" value="BrnA_antitoxin"/>
    <property type="match status" value="1"/>
</dbReference>
<organism evidence="1 2">
    <name type="scientific">Silvibacterium bohemicum</name>
    <dbReference type="NCBI Taxonomy" id="1577686"/>
    <lineage>
        <taxon>Bacteria</taxon>
        <taxon>Pseudomonadati</taxon>
        <taxon>Acidobacteriota</taxon>
        <taxon>Terriglobia</taxon>
        <taxon>Terriglobales</taxon>
        <taxon>Acidobacteriaceae</taxon>
        <taxon>Silvibacterium</taxon>
    </lineage>
</organism>
<dbReference type="OrthoDB" id="9796641at2"/>
<dbReference type="EMBL" id="JACHEK010000001">
    <property type="protein sequence ID" value="MBB6142526.1"/>
    <property type="molecule type" value="Genomic_DNA"/>
</dbReference>
<sequence length="129" mass="14515">MKKADKNATRIVRREFNPAARLTKDQLQQLDALDALPDDQIDTSDIPELPESVWRERGIRRMFYRPVKRPVTMRLDADVIEWLKSKAGPEGKGYQTTANQLLRAKMIAELRAAVKSPAAKKIVSAGGSK</sequence>
<reference evidence="1 2" key="1">
    <citation type="submission" date="2020-08" db="EMBL/GenBank/DDBJ databases">
        <title>Genomic Encyclopedia of Type Strains, Phase IV (KMG-IV): sequencing the most valuable type-strain genomes for metagenomic binning, comparative biology and taxonomic classification.</title>
        <authorList>
            <person name="Goeker M."/>
        </authorList>
    </citation>
    <scope>NUCLEOTIDE SEQUENCE [LARGE SCALE GENOMIC DNA]</scope>
    <source>
        <strain evidence="1 2">DSM 103733</strain>
    </source>
</reference>
<proteinExistence type="predicted"/>
<keyword evidence="2" id="KW-1185">Reference proteome</keyword>
<gene>
    <name evidence="1" type="ORF">HNQ77_000464</name>
</gene>
<evidence type="ECO:0000313" key="2">
    <source>
        <dbReference type="Proteomes" id="UP000538666"/>
    </source>
</evidence>
<name>A0A841JME9_9BACT</name>
<evidence type="ECO:0000313" key="1">
    <source>
        <dbReference type="EMBL" id="MBB6142526.1"/>
    </source>
</evidence>
<comment type="caution">
    <text evidence="1">The sequence shown here is derived from an EMBL/GenBank/DDBJ whole genome shotgun (WGS) entry which is preliminary data.</text>
</comment>
<protein>
    <submittedName>
        <fullName evidence="1">Uncharacterized protein (DUF4415 family)</fullName>
    </submittedName>
</protein>
<dbReference type="InterPro" id="IPR025528">
    <property type="entry name" value="BrnA_antitoxin"/>
</dbReference>